<evidence type="ECO:0000313" key="2">
    <source>
        <dbReference type="Proteomes" id="UP000199013"/>
    </source>
</evidence>
<proteinExistence type="predicted"/>
<dbReference type="Proteomes" id="UP000199013">
    <property type="component" value="Unassembled WGS sequence"/>
</dbReference>
<keyword evidence="2" id="KW-1185">Reference proteome</keyword>
<organism evidence="1 2">
    <name type="scientific">Candidatus Protofrankia californiensis</name>
    <dbReference type="NCBI Taxonomy" id="1839754"/>
    <lineage>
        <taxon>Bacteria</taxon>
        <taxon>Bacillati</taxon>
        <taxon>Actinomycetota</taxon>
        <taxon>Actinomycetes</taxon>
        <taxon>Frankiales</taxon>
        <taxon>Frankiaceae</taxon>
        <taxon>Protofrankia</taxon>
    </lineage>
</organism>
<name>A0A1C3NW75_9ACTN</name>
<accession>A0A1C3NW75</accession>
<protein>
    <submittedName>
        <fullName evidence="1">Uncharacterized protein</fullName>
    </submittedName>
</protein>
<gene>
    <name evidence="1" type="ORF">FDG2_1688</name>
</gene>
<dbReference type="AlphaFoldDB" id="A0A1C3NW75"/>
<sequence length="116" mass="12791">MTTRFDMFDLSEDEQGLILRLKLVGGGPAWDRDDISDVIDLERKYGPVMALSLSQGGILPLRGTHGQPVDAETALAVRLLARTPFAEWDSDALEYMMAMRENYPDLAALVLHEAGA</sequence>
<reference evidence="2" key="1">
    <citation type="submission" date="2016-02" db="EMBL/GenBank/DDBJ databases">
        <authorList>
            <person name="Wibberg D."/>
        </authorList>
    </citation>
    <scope>NUCLEOTIDE SEQUENCE [LARGE SCALE GENOMIC DNA]</scope>
</reference>
<evidence type="ECO:0000313" key="1">
    <source>
        <dbReference type="EMBL" id="SBW20427.1"/>
    </source>
</evidence>
<dbReference type="EMBL" id="FLUV01000707">
    <property type="protein sequence ID" value="SBW20427.1"/>
    <property type="molecule type" value="Genomic_DNA"/>
</dbReference>